<protein>
    <submittedName>
        <fullName evidence="2">DUF3073 domain-containing protein</fullName>
    </submittedName>
</protein>
<gene>
    <name evidence="2" type="ORF">AAME72_04830</name>
</gene>
<organism evidence="2">
    <name type="scientific">Leifsonia sp. NPDC080035</name>
    <dbReference type="NCBI Taxonomy" id="3143936"/>
    <lineage>
        <taxon>Bacteria</taxon>
        <taxon>Bacillati</taxon>
        <taxon>Actinomycetota</taxon>
        <taxon>Actinomycetes</taxon>
        <taxon>Micrococcales</taxon>
        <taxon>Microbacteriaceae</taxon>
        <taxon>Leifsonia</taxon>
    </lineage>
</organism>
<dbReference type="AlphaFoldDB" id="A0AAU7GH76"/>
<dbReference type="RefSeq" id="WP_348789105.1">
    <property type="nucleotide sequence ID" value="NZ_CP157390.1"/>
</dbReference>
<evidence type="ECO:0000313" key="2">
    <source>
        <dbReference type="EMBL" id="XBM49186.1"/>
    </source>
</evidence>
<reference evidence="2" key="1">
    <citation type="submission" date="2024-05" db="EMBL/GenBank/DDBJ databases">
        <title>The Natural Products Discovery Center: Release of the First 8490 Sequenced Strains for Exploring Actinobacteria Biosynthetic Diversity.</title>
        <authorList>
            <person name="Kalkreuter E."/>
            <person name="Kautsar S.A."/>
            <person name="Yang D."/>
            <person name="Bader C.D."/>
            <person name="Teijaro C.N."/>
            <person name="Fluegel L."/>
            <person name="Davis C.M."/>
            <person name="Simpson J.R."/>
            <person name="Lauterbach L."/>
            <person name="Steele A.D."/>
            <person name="Gui C."/>
            <person name="Meng S."/>
            <person name="Li G."/>
            <person name="Viehrig K."/>
            <person name="Ye F."/>
            <person name="Su P."/>
            <person name="Kiefer A.F."/>
            <person name="Nichols A."/>
            <person name="Cepeda A.J."/>
            <person name="Yan W."/>
            <person name="Fan B."/>
            <person name="Jiang Y."/>
            <person name="Adhikari A."/>
            <person name="Zheng C.-J."/>
            <person name="Schuster L."/>
            <person name="Cowan T.M."/>
            <person name="Smanski M.J."/>
            <person name="Chevrette M.G."/>
            <person name="de Carvalho L.P.S."/>
            <person name="Shen B."/>
        </authorList>
    </citation>
    <scope>NUCLEOTIDE SEQUENCE</scope>
    <source>
        <strain evidence="2">NPDC080035</strain>
    </source>
</reference>
<sequence length="77" mass="8721">MGRGRQKAKHTKIARQLKSFSPDVNYDALERELTGHSHHEGDPYAAWSDYEPEGDYGGYDADDDLEGTEPETPKRRA</sequence>
<dbReference type="InterPro" id="IPR021426">
    <property type="entry name" value="DUF3073"/>
</dbReference>
<name>A0AAU7GH76_9MICO</name>
<proteinExistence type="predicted"/>
<dbReference type="Pfam" id="PF11273">
    <property type="entry name" value="DUF3073"/>
    <property type="match status" value="1"/>
</dbReference>
<feature type="region of interest" description="Disordered" evidence="1">
    <location>
        <begin position="31"/>
        <end position="77"/>
    </location>
</feature>
<dbReference type="EMBL" id="CP157390">
    <property type="protein sequence ID" value="XBM49186.1"/>
    <property type="molecule type" value="Genomic_DNA"/>
</dbReference>
<feature type="compositionally biased region" description="Basic and acidic residues" evidence="1">
    <location>
        <begin position="31"/>
        <end position="42"/>
    </location>
</feature>
<accession>A0AAU7GH76</accession>
<evidence type="ECO:0000256" key="1">
    <source>
        <dbReference type="SAM" id="MobiDB-lite"/>
    </source>
</evidence>
<feature type="compositionally biased region" description="Acidic residues" evidence="1">
    <location>
        <begin position="50"/>
        <end position="69"/>
    </location>
</feature>